<proteinExistence type="predicted"/>
<evidence type="ECO:0000313" key="1">
    <source>
        <dbReference type="EMBL" id="CAD8185146.1"/>
    </source>
</evidence>
<dbReference type="Proteomes" id="UP000689195">
    <property type="component" value="Unassembled WGS sequence"/>
</dbReference>
<comment type="caution">
    <text evidence="1">The sequence shown here is derived from an EMBL/GenBank/DDBJ whole genome shotgun (WGS) entry which is preliminary data.</text>
</comment>
<gene>
    <name evidence="1" type="ORF">PPENT_87.1.T0840194</name>
</gene>
<reference evidence="1" key="1">
    <citation type="submission" date="2021-01" db="EMBL/GenBank/DDBJ databases">
        <authorList>
            <consortium name="Genoscope - CEA"/>
            <person name="William W."/>
        </authorList>
    </citation>
    <scope>NUCLEOTIDE SEQUENCE</scope>
</reference>
<organism evidence="1 2">
    <name type="scientific">Paramecium pentaurelia</name>
    <dbReference type="NCBI Taxonomy" id="43138"/>
    <lineage>
        <taxon>Eukaryota</taxon>
        <taxon>Sar</taxon>
        <taxon>Alveolata</taxon>
        <taxon>Ciliophora</taxon>
        <taxon>Intramacronucleata</taxon>
        <taxon>Oligohymenophorea</taxon>
        <taxon>Peniculida</taxon>
        <taxon>Parameciidae</taxon>
        <taxon>Paramecium</taxon>
    </lineage>
</organism>
<name>A0A8S1WGS6_9CILI</name>
<dbReference type="AlphaFoldDB" id="A0A8S1WGS6"/>
<protein>
    <submittedName>
        <fullName evidence="1">Uncharacterized protein</fullName>
    </submittedName>
</protein>
<sequence>MFQSRDCQKTDVFKLEFLYQRFQEVFNIEFLKVNGEQGGNGIYIYVYFKLFMRIQDRKLLALNNLKEDEKCKQNRVLLSIIHFKVLRIEKRKITLILTSIIEILHRSMMIIQRFKQQEKKEIMKICFLMRQFNLNSLKKQNQQQLNMTRKKNHQLKQLVDVFHEKNSQ</sequence>
<dbReference type="EMBL" id="CAJJDO010000084">
    <property type="protein sequence ID" value="CAD8185146.1"/>
    <property type="molecule type" value="Genomic_DNA"/>
</dbReference>
<accession>A0A8S1WGS6</accession>
<keyword evidence="2" id="KW-1185">Reference proteome</keyword>
<evidence type="ECO:0000313" key="2">
    <source>
        <dbReference type="Proteomes" id="UP000689195"/>
    </source>
</evidence>